<accession>A0AC59Z0G5</accession>
<proteinExistence type="predicted"/>
<evidence type="ECO:0000313" key="2">
    <source>
        <dbReference type="Proteomes" id="UP001162501"/>
    </source>
</evidence>
<sequence length="111" mass="11777">MASQIWVFITQRSQQPFAAAPSPQGPAKGKRRAVRPGSLRLLRTERGRDDYGSARWPPARHAAAHRGDQSARVLTGPAAAAAAGDPRHRLLLAACAPPARRAAPGPRPCCS</sequence>
<organism evidence="1 2">
    <name type="scientific">Rangifer tarandus platyrhynchus</name>
    <name type="common">Svalbard reindeer</name>
    <dbReference type="NCBI Taxonomy" id="3082113"/>
    <lineage>
        <taxon>Eukaryota</taxon>
        <taxon>Metazoa</taxon>
        <taxon>Chordata</taxon>
        <taxon>Craniata</taxon>
        <taxon>Vertebrata</taxon>
        <taxon>Euteleostomi</taxon>
        <taxon>Mammalia</taxon>
        <taxon>Eutheria</taxon>
        <taxon>Laurasiatheria</taxon>
        <taxon>Artiodactyla</taxon>
        <taxon>Ruminantia</taxon>
        <taxon>Pecora</taxon>
        <taxon>Cervidae</taxon>
        <taxon>Odocoileinae</taxon>
        <taxon>Rangifer</taxon>
    </lineage>
</organism>
<protein>
    <submittedName>
        <fullName evidence="1">Uncharacterized protein</fullName>
    </submittedName>
</protein>
<dbReference type="EMBL" id="OX596105">
    <property type="protein sequence ID" value="CAN0130011.1"/>
    <property type="molecule type" value="Genomic_DNA"/>
</dbReference>
<gene>
    <name evidence="1" type="ORF">MRATA1EN22A_LOCUS12495</name>
</gene>
<dbReference type="Proteomes" id="UP001162501">
    <property type="component" value="Chromosome 21"/>
</dbReference>
<reference evidence="1" key="2">
    <citation type="submission" date="2025-03" db="EMBL/GenBank/DDBJ databases">
        <authorList>
            <consortium name="ELIXIR-Norway"/>
            <consortium name="Elixir Norway"/>
        </authorList>
    </citation>
    <scope>NUCLEOTIDE SEQUENCE</scope>
</reference>
<name>A0AC59Z0G5_RANTA</name>
<evidence type="ECO:0000313" key="1">
    <source>
        <dbReference type="EMBL" id="CAN0130011.1"/>
    </source>
</evidence>
<reference evidence="1" key="1">
    <citation type="submission" date="2023-05" db="EMBL/GenBank/DDBJ databases">
        <authorList>
            <consortium name="ELIXIR-Norway"/>
        </authorList>
    </citation>
    <scope>NUCLEOTIDE SEQUENCE</scope>
</reference>